<evidence type="ECO:0000256" key="3">
    <source>
        <dbReference type="ARBA" id="ARBA00022989"/>
    </source>
</evidence>
<feature type="transmembrane region" description="Helical" evidence="5">
    <location>
        <begin position="423"/>
        <end position="445"/>
    </location>
</feature>
<protein>
    <submittedName>
        <fullName evidence="6">APC family permease</fullName>
    </submittedName>
</protein>
<feature type="transmembrane region" description="Helical" evidence="5">
    <location>
        <begin position="480"/>
        <end position="504"/>
    </location>
</feature>
<evidence type="ECO:0000256" key="4">
    <source>
        <dbReference type="ARBA" id="ARBA00023136"/>
    </source>
</evidence>
<evidence type="ECO:0000256" key="2">
    <source>
        <dbReference type="ARBA" id="ARBA00022692"/>
    </source>
</evidence>
<feature type="transmembrane region" description="Helical" evidence="5">
    <location>
        <begin position="107"/>
        <end position="128"/>
    </location>
</feature>
<dbReference type="InterPro" id="IPR052962">
    <property type="entry name" value="AA_Transporter_AGT"/>
</dbReference>
<organism evidence="6 7">
    <name type="scientific">Microbacterium capsulatum</name>
    <dbReference type="NCBI Taxonomy" id="3041921"/>
    <lineage>
        <taxon>Bacteria</taxon>
        <taxon>Bacillati</taxon>
        <taxon>Actinomycetota</taxon>
        <taxon>Actinomycetes</taxon>
        <taxon>Micrococcales</taxon>
        <taxon>Microbacteriaceae</taxon>
        <taxon>Microbacterium</taxon>
    </lineage>
</organism>
<proteinExistence type="predicted"/>
<feature type="transmembrane region" description="Helical" evidence="5">
    <location>
        <begin position="75"/>
        <end position="95"/>
    </location>
</feature>
<evidence type="ECO:0000313" key="6">
    <source>
        <dbReference type="EMBL" id="MDQ4214019.1"/>
    </source>
</evidence>
<dbReference type="PANTHER" id="PTHR47547">
    <property type="match status" value="1"/>
</dbReference>
<dbReference type="InterPro" id="IPR002293">
    <property type="entry name" value="AA/rel_permease1"/>
</dbReference>
<evidence type="ECO:0000256" key="1">
    <source>
        <dbReference type="ARBA" id="ARBA00004141"/>
    </source>
</evidence>
<dbReference type="EMBL" id="JAVFCB010000004">
    <property type="protein sequence ID" value="MDQ4214019.1"/>
    <property type="molecule type" value="Genomic_DNA"/>
</dbReference>
<feature type="transmembrane region" description="Helical" evidence="5">
    <location>
        <begin position="219"/>
        <end position="240"/>
    </location>
</feature>
<sequence>METSTPTQASAAEPATAPPDTLTAAIIDDEDRHFKRRIGWFTLAALTFTGMIGSGWLFASYYAAGMAGPAALGSWIIAAIATALVGLTFIELGVTRPIAGGSTRWPSILSGPFVGIMIGWVLLLQTAFGTPSEASGLLQYASNWWPALVDHGKLSVLGLVLAAVVLVLFTGLNWFGVLVMTRISNVITIFKLIVPLITIVLLFASGFDATNVQTGGGFAPYGGGGMLTAVIGAGLIYSFGGIQTPAVMAGEARNPRRNIPLGTFVGFAAAFVVYILLQSSYIWTIPNDLLAKGGWHGLNFDSPFAQLAGLLNLAWLTQLLLVDAVVSPAGSLLLGIGTNGRVTYGVAQGRILPRWVIRVNEKTGIPHNALIVNLVISIVFLLVFQSWQGLVASLGFFFAVGYSVIAVAAGVNSRDPRLIARPWMKKGMGVVAPVSFVISGLILYWSGWQQIWISVLLFAISLPIAVIVKMRDKEIFTTKVLLQGAWFFVYMLFILGASALGSFGGANLVAGPWDSILVAVITAGFYVWGYRSSIAWLYSKAAADAVGVYY</sequence>
<feature type="transmembrane region" description="Helical" evidence="5">
    <location>
        <begin position="390"/>
        <end position="411"/>
    </location>
</feature>
<feature type="transmembrane region" description="Helical" evidence="5">
    <location>
        <begin position="510"/>
        <end position="530"/>
    </location>
</feature>
<keyword evidence="7" id="KW-1185">Reference proteome</keyword>
<comment type="subcellular location">
    <subcellularLocation>
        <location evidence="1">Membrane</location>
        <topology evidence="1">Multi-pass membrane protein</topology>
    </subcellularLocation>
</comment>
<dbReference type="Pfam" id="PF13520">
    <property type="entry name" value="AA_permease_2"/>
    <property type="match status" value="1"/>
</dbReference>
<dbReference type="PANTHER" id="PTHR47547:SF1">
    <property type="entry name" value="ASPARTATE-PROTON SYMPORTER"/>
    <property type="match status" value="1"/>
</dbReference>
<keyword evidence="3 5" id="KW-1133">Transmembrane helix</keyword>
<evidence type="ECO:0000256" key="5">
    <source>
        <dbReference type="SAM" id="Phobius"/>
    </source>
</evidence>
<feature type="transmembrane region" description="Helical" evidence="5">
    <location>
        <begin position="189"/>
        <end position="207"/>
    </location>
</feature>
<feature type="transmembrane region" description="Helical" evidence="5">
    <location>
        <begin position="154"/>
        <end position="177"/>
    </location>
</feature>
<feature type="transmembrane region" description="Helical" evidence="5">
    <location>
        <begin position="40"/>
        <end position="63"/>
    </location>
</feature>
<feature type="transmembrane region" description="Helical" evidence="5">
    <location>
        <begin position="304"/>
        <end position="326"/>
    </location>
</feature>
<feature type="transmembrane region" description="Helical" evidence="5">
    <location>
        <begin position="364"/>
        <end position="384"/>
    </location>
</feature>
<feature type="transmembrane region" description="Helical" evidence="5">
    <location>
        <begin position="261"/>
        <end position="284"/>
    </location>
</feature>
<dbReference type="RefSeq" id="WP_308488953.1">
    <property type="nucleotide sequence ID" value="NZ_JAVFCB010000004.1"/>
</dbReference>
<name>A0ABU0XFW6_9MICO</name>
<dbReference type="PIRSF" id="PIRSF006060">
    <property type="entry name" value="AA_transporter"/>
    <property type="match status" value="1"/>
</dbReference>
<reference evidence="6 7" key="1">
    <citation type="submission" date="2023-08" db="EMBL/GenBank/DDBJ databases">
        <title>Microbacterium sp. nov., isolated from a waste landfill.</title>
        <authorList>
            <person name="Wen W."/>
        </authorList>
    </citation>
    <scope>NUCLEOTIDE SEQUENCE [LARGE SCALE GENOMIC DNA]</scope>
    <source>
        <strain evidence="6 7">ASV81</strain>
    </source>
</reference>
<feature type="transmembrane region" description="Helical" evidence="5">
    <location>
        <begin position="451"/>
        <end position="468"/>
    </location>
</feature>
<keyword evidence="4 5" id="KW-0472">Membrane</keyword>
<comment type="caution">
    <text evidence="6">The sequence shown here is derived from an EMBL/GenBank/DDBJ whole genome shotgun (WGS) entry which is preliminary data.</text>
</comment>
<dbReference type="Proteomes" id="UP001230289">
    <property type="component" value="Unassembled WGS sequence"/>
</dbReference>
<gene>
    <name evidence="6" type="ORF">RBR11_08825</name>
</gene>
<dbReference type="Gene3D" id="1.20.1740.10">
    <property type="entry name" value="Amino acid/polyamine transporter I"/>
    <property type="match status" value="1"/>
</dbReference>
<accession>A0ABU0XFW6</accession>
<keyword evidence="2 5" id="KW-0812">Transmembrane</keyword>
<evidence type="ECO:0000313" key="7">
    <source>
        <dbReference type="Proteomes" id="UP001230289"/>
    </source>
</evidence>